<protein>
    <submittedName>
        <fullName evidence="1">Uncharacterized protein</fullName>
    </submittedName>
</protein>
<dbReference type="PATRIC" id="fig|1341683.3.peg.2504"/>
<reference evidence="1 2" key="1">
    <citation type="submission" date="2013-10" db="EMBL/GenBank/DDBJ databases">
        <title>The Genome Sequence of Acinetobacter brisouii CIP 110357.</title>
        <authorList>
            <consortium name="The Broad Institute Genomics Platform"/>
            <consortium name="The Broad Institute Genome Sequencing Center for Infectious Disease"/>
            <person name="Cerqueira G."/>
            <person name="Feldgarden M."/>
            <person name="Courvalin P."/>
            <person name="Grillot-Courvalin C."/>
            <person name="Clermont D."/>
            <person name="Rocha E."/>
            <person name="Yoon E.-J."/>
            <person name="Nemec A."/>
            <person name="Young S.K."/>
            <person name="Zeng Q."/>
            <person name="Gargeya S."/>
            <person name="Fitzgerald M."/>
            <person name="Abouelleil A."/>
            <person name="Alvarado L."/>
            <person name="Berlin A.M."/>
            <person name="Chapman S.B."/>
            <person name="Gainer-Dewar J."/>
            <person name="Goldberg J."/>
            <person name="Gnerre S."/>
            <person name="Griggs A."/>
            <person name="Gujja S."/>
            <person name="Hansen M."/>
            <person name="Howarth C."/>
            <person name="Imamovic A."/>
            <person name="Ireland A."/>
            <person name="Larimer J."/>
            <person name="McCowan C."/>
            <person name="Murphy C."/>
            <person name="Pearson M."/>
            <person name="Poon T.W."/>
            <person name="Priest M."/>
            <person name="Roberts A."/>
            <person name="Saif S."/>
            <person name="Shea T."/>
            <person name="Sykes S."/>
            <person name="Wortman J."/>
            <person name="Nusbaum C."/>
            <person name="Birren B."/>
        </authorList>
    </citation>
    <scope>NUCLEOTIDE SEQUENCE [LARGE SCALE GENOMIC DNA]</scope>
    <source>
        <strain evidence="1 2">CIP 110357</strain>
    </source>
</reference>
<evidence type="ECO:0000313" key="1">
    <source>
        <dbReference type="EMBL" id="ESK50549.1"/>
    </source>
</evidence>
<dbReference type="OrthoDB" id="6711107at2"/>
<accession>V2VS41</accession>
<comment type="caution">
    <text evidence="1">The sequence shown here is derived from an EMBL/GenBank/DDBJ whole genome shotgun (WGS) entry which is preliminary data.</text>
</comment>
<dbReference type="AlphaFoldDB" id="V2VS41"/>
<dbReference type="Proteomes" id="UP000018418">
    <property type="component" value="Unassembled WGS sequence"/>
</dbReference>
<evidence type="ECO:0000313" key="2">
    <source>
        <dbReference type="Proteomes" id="UP000018418"/>
    </source>
</evidence>
<name>V2VS41_9GAMM</name>
<keyword evidence="2" id="KW-1185">Reference proteome</keyword>
<proteinExistence type="predicted"/>
<dbReference type="EMBL" id="AYEU01000007">
    <property type="protein sequence ID" value="ESK50549.1"/>
    <property type="molecule type" value="Genomic_DNA"/>
</dbReference>
<sequence>MATHQAVYVHAASSGRHHTATDRRSQTASFSHFGVIGIFANAVAMPDLGKAHLLSLSLQSS</sequence>
<dbReference type="RefSeq" id="WP_004902768.1">
    <property type="nucleotide sequence ID" value="NZ_BBTI01000005.1"/>
</dbReference>
<gene>
    <name evidence="1" type="ORF">P255_02532</name>
</gene>
<dbReference type="HOGENOM" id="CLU_2911857_0_0_6"/>
<organism evidence="1 2">
    <name type="scientific">Acinetobacter brisouii CIP 110357</name>
    <dbReference type="NCBI Taxonomy" id="1341683"/>
    <lineage>
        <taxon>Bacteria</taxon>
        <taxon>Pseudomonadati</taxon>
        <taxon>Pseudomonadota</taxon>
        <taxon>Gammaproteobacteria</taxon>
        <taxon>Moraxellales</taxon>
        <taxon>Moraxellaceae</taxon>
        <taxon>Acinetobacter</taxon>
    </lineage>
</organism>